<accession>A0A226WSY4</accession>
<evidence type="ECO:0000313" key="1">
    <source>
        <dbReference type="EMBL" id="OXC74284.1"/>
    </source>
</evidence>
<protein>
    <submittedName>
        <fullName evidence="1">Uncharacterized protein</fullName>
    </submittedName>
</protein>
<comment type="caution">
    <text evidence="1">The sequence shown here is derived from an EMBL/GenBank/DDBJ whole genome shotgun (WGS) entry which is preliminary data.</text>
</comment>
<dbReference type="Proteomes" id="UP000214720">
    <property type="component" value="Unassembled WGS sequence"/>
</dbReference>
<reference evidence="2" key="1">
    <citation type="submission" date="2017-01" db="EMBL/GenBank/DDBJ databases">
        <title>Genome Analysis of Deinococcus marmoris KOPRI26562.</title>
        <authorList>
            <person name="Kim J.H."/>
            <person name="Oh H.-M."/>
        </authorList>
    </citation>
    <scope>NUCLEOTIDE SEQUENCE [LARGE SCALE GENOMIC DNA]</scope>
    <source>
        <strain evidence="2">PAMC 26633</strain>
    </source>
</reference>
<name>A0A226WSY4_CABSO</name>
<gene>
    <name evidence="1" type="ORF">BSU04_32535</name>
</gene>
<dbReference type="EMBL" id="MTHB01000223">
    <property type="protein sequence ID" value="OXC74284.1"/>
    <property type="molecule type" value="Genomic_DNA"/>
</dbReference>
<dbReference type="OrthoDB" id="9134367at2"/>
<sequence>MKTGRREFLATASLAVTCMRTSWPAQTMLWSPTLSSDQVALGHALTIVFDEHVADSRAFAVRSRAMGARVVPLGSDLGVLWFERLIPLASSPGNTIAGLTTHASAFLLTRFAQGIGLRVAQRTADAHAGPDTLVMWQLVANGARTCS</sequence>
<evidence type="ECO:0000313" key="2">
    <source>
        <dbReference type="Proteomes" id="UP000214720"/>
    </source>
</evidence>
<proteinExistence type="predicted"/>
<organism evidence="1 2">
    <name type="scientific">Caballeronia sordidicola</name>
    <name type="common">Burkholderia sordidicola</name>
    <dbReference type="NCBI Taxonomy" id="196367"/>
    <lineage>
        <taxon>Bacteria</taxon>
        <taxon>Pseudomonadati</taxon>
        <taxon>Pseudomonadota</taxon>
        <taxon>Betaproteobacteria</taxon>
        <taxon>Burkholderiales</taxon>
        <taxon>Burkholderiaceae</taxon>
        <taxon>Caballeronia</taxon>
    </lineage>
</organism>
<dbReference type="AlphaFoldDB" id="A0A226WSY4"/>
<dbReference type="RefSeq" id="WP_089164104.1">
    <property type="nucleotide sequence ID" value="NZ_MTHB01000223.1"/>
</dbReference>